<keyword evidence="6" id="KW-0804">Transcription</keyword>
<evidence type="ECO:0000259" key="9">
    <source>
        <dbReference type="Pfam" id="PF04316"/>
    </source>
</evidence>
<comment type="function">
    <text evidence="7">Responsible for the coupling of flagellin expression to flagellar assembly by preventing expression of the flagellin genes when a component of the middle class of proteins is defective. It negatively regulates flagellar genes by inhibiting the activity of FliA by directly binding to FliA.</text>
</comment>
<proteinExistence type="inferred from homology"/>
<dbReference type="GO" id="GO:0045892">
    <property type="term" value="P:negative regulation of DNA-templated transcription"/>
    <property type="evidence" value="ECO:0007669"/>
    <property type="project" value="InterPro"/>
</dbReference>
<keyword evidence="5" id="KW-0805">Transcription regulation</keyword>
<evidence type="ECO:0000256" key="1">
    <source>
        <dbReference type="ARBA" id="ARBA00005322"/>
    </source>
</evidence>
<evidence type="ECO:0000313" key="10">
    <source>
        <dbReference type="EMBL" id="MBB1126650.1"/>
    </source>
</evidence>
<organism evidence="10 11">
    <name type="scientific">Thiospirillum jenense</name>
    <dbReference type="NCBI Taxonomy" id="1653858"/>
    <lineage>
        <taxon>Bacteria</taxon>
        <taxon>Pseudomonadati</taxon>
        <taxon>Pseudomonadota</taxon>
        <taxon>Gammaproteobacteria</taxon>
        <taxon>Chromatiales</taxon>
        <taxon>Chromatiaceae</taxon>
        <taxon>Thiospirillum</taxon>
    </lineage>
</organism>
<evidence type="ECO:0000313" key="11">
    <source>
        <dbReference type="Proteomes" id="UP000548632"/>
    </source>
</evidence>
<dbReference type="SUPFAM" id="SSF101498">
    <property type="entry name" value="Anti-sigma factor FlgM"/>
    <property type="match status" value="1"/>
</dbReference>
<dbReference type="Pfam" id="PF04316">
    <property type="entry name" value="FlgM"/>
    <property type="match status" value="1"/>
</dbReference>
<dbReference type="InterPro" id="IPR035890">
    <property type="entry name" value="Anti-sigma-28_factor_FlgM_sf"/>
</dbReference>
<dbReference type="GO" id="GO:0044781">
    <property type="term" value="P:bacterial-type flagellum organization"/>
    <property type="evidence" value="ECO:0007669"/>
    <property type="project" value="UniProtKB-KW"/>
</dbReference>
<dbReference type="AlphaFoldDB" id="A0A839HEV7"/>
<sequence length="90" mass="9723">MDIKPSSGKTFIADKLVKVAKLSSPSTVAVTHTARASDESVTLTSSTHATNKAPFNHDRVRELKTALAEGRYSIDYQRLAGKIIDAECFG</sequence>
<dbReference type="NCBIfam" id="TIGR03824">
    <property type="entry name" value="FlgM_jcvi"/>
    <property type="match status" value="1"/>
</dbReference>
<keyword evidence="4" id="KW-1005">Bacterial flagellum biogenesis</keyword>
<dbReference type="RefSeq" id="WP_182584280.1">
    <property type="nucleotide sequence ID" value="NZ_JABVCQ010000023.1"/>
</dbReference>
<comment type="caution">
    <text evidence="10">The sequence shown here is derived from an EMBL/GenBank/DDBJ whole genome shotgun (WGS) entry which is preliminary data.</text>
</comment>
<comment type="similarity">
    <text evidence="1">Belongs to the FlgM family.</text>
</comment>
<reference evidence="10 11" key="1">
    <citation type="journal article" date="2020" name="Arch. Microbiol.">
        <title>The genome sequence of the giant phototrophic gammaproteobacterium Thiospirillum jenense gives insight into its physiological properties and phylogenetic relationships.</title>
        <authorList>
            <person name="Imhoff J.F."/>
            <person name="Meyer T.E."/>
            <person name="Kyndt J.A."/>
        </authorList>
    </citation>
    <scope>NUCLEOTIDE SEQUENCE [LARGE SCALE GENOMIC DNA]</scope>
    <source>
        <strain evidence="10 11">DSM 216</strain>
    </source>
</reference>
<keyword evidence="3" id="KW-0678">Repressor</keyword>
<keyword evidence="11" id="KW-1185">Reference proteome</keyword>
<keyword evidence="10" id="KW-0969">Cilium</keyword>
<dbReference type="Proteomes" id="UP000548632">
    <property type="component" value="Unassembled WGS sequence"/>
</dbReference>
<evidence type="ECO:0000256" key="8">
    <source>
        <dbReference type="ARBA" id="ARBA00030117"/>
    </source>
</evidence>
<keyword evidence="10" id="KW-0966">Cell projection</keyword>
<evidence type="ECO:0000256" key="7">
    <source>
        <dbReference type="ARBA" id="ARBA00024739"/>
    </source>
</evidence>
<name>A0A839HEV7_9GAMM</name>
<feature type="domain" description="Anti-sigma-28 factor FlgM C-terminal" evidence="9">
    <location>
        <begin position="37"/>
        <end position="85"/>
    </location>
</feature>
<keyword evidence="10" id="KW-0282">Flagellum</keyword>
<protein>
    <recommendedName>
        <fullName evidence="2">Negative regulator of flagellin synthesis</fullName>
    </recommendedName>
    <alternativeName>
        <fullName evidence="8">Anti-sigma-28 factor</fullName>
    </alternativeName>
</protein>
<evidence type="ECO:0000256" key="2">
    <source>
        <dbReference type="ARBA" id="ARBA00017823"/>
    </source>
</evidence>
<dbReference type="InterPro" id="IPR031316">
    <property type="entry name" value="FlgM_C"/>
</dbReference>
<accession>A0A839HEV7</accession>
<evidence type="ECO:0000256" key="6">
    <source>
        <dbReference type="ARBA" id="ARBA00023163"/>
    </source>
</evidence>
<evidence type="ECO:0000256" key="4">
    <source>
        <dbReference type="ARBA" id="ARBA00022795"/>
    </source>
</evidence>
<evidence type="ECO:0000256" key="3">
    <source>
        <dbReference type="ARBA" id="ARBA00022491"/>
    </source>
</evidence>
<evidence type="ECO:0000256" key="5">
    <source>
        <dbReference type="ARBA" id="ARBA00023015"/>
    </source>
</evidence>
<gene>
    <name evidence="10" type="primary">flgM</name>
    <name evidence="10" type="ORF">HUK38_10475</name>
</gene>
<dbReference type="EMBL" id="JABVCQ010000023">
    <property type="protein sequence ID" value="MBB1126650.1"/>
    <property type="molecule type" value="Genomic_DNA"/>
</dbReference>
<dbReference type="InterPro" id="IPR007412">
    <property type="entry name" value="FlgM"/>
</dbReference>